<dbReference type="EMBL" id="MGJD01000012">
    <property type="protein sequence ID" value="OGN00946.1"/>
    <property type="molecule type" value="Genomic_DNA"/>
</dbReference>
<protein>
    <recommendedName>
        <fullName evidence="3">AAA+ ATPase domain-containing protein</fullName>
    </recommendedName>
</protein>
<dbReference type="InterPro" id="IPR027417">
    <property type="entry name" value="P-loop_NTPase"/>
</dbReference>
<dbReference type="SUPFAM" id="SSF54211">
    <property type="entry name" value="Ribosomal protein S5 domain 2-like"/>
    <property type="match status" value="1"/>
</dbReference>
<dbReference type="Pfam" id="PF13335">
    <property type="entry name" value="Mg_chelatase_C"/>
    <property type="match status" value="1"/>
</dbReference>
<dbReference type="PANTHER" id="PTHR32039:SF7">
    <property type="entry name" value="COMPETENCE PROTEIN COMM"/>
    <property type="match status" value="1"/>
</dbReference>
<comment type="similarity">
    <text evidence="1">Belongs to the Mg-chelatase subunits D/I family. ComM subfamily.</text>
</comment>
<dbReference type="SMART" id="SM00382">
    <property type="entry name" value="AAA"/>
    <property type="match status" value="1"/>
</dbReference>
<dbReference type="Proteomes" id="UP000177117">
    <property type="component" value="Unassembled WGS sequence"/>
</dbReference>
<dbReference type="Pfam" id="PF01078">
    <property type="entry name" value="Mg_chelatase"/>
    <property type="match status" value="1"/>
</dbReference>
<sequence>MSIRIFSAALSGIDAQLIEVEVDSSSGIHSFSIVGLPDTAVKESKERIGSAIKNSGFSPPKSKTKKVIVNLAPADIKKEGPSYDLPIAIGYLFETKQIKFDPSKKLFAGELSLDGELKPTSGILAIAMLAKKLNFNEIVIPFHNVQEASVVKGITVIGAQSLSQVISHLDRTSPISPAVLSTEGDKSSKGGDSFTSIRGQESAKRALIIAASGAHNIFMSGPPGSGKTLLAKALVDILPPLSFDEAIEVAKIYSSVGLIDNSSPLSLNRPFRNPHHTTSAIAVVGGGKWPKPGEISLAHRGVLFLDELPEFPRSVLESLRQPLEDGTVVVSRASGSVKLPSKFMLVAAMNPCPCGNYGNLNSECTCMPFNVLKYRKKVSGPLLDRIDIQVNVPRETISESDDKTEENSEILKEVRGKINKARNIQLARFKELGIFSNSEMSFKNVEKLCLAEKSAKLLLKKAINKQGLSLRAYHKILKVARTIADLEVTEIVKDHHIAEAIGFRMNEKTVGELG</sequence>
<accession>A0A1F8ELP9</accession>
<dbReference type="AlphaFoldDB" id="A0A1F8ELP9"/>
<feature type="region of interest" description="Disordered" evidence="2">
    <location>
        <begin position="177"/>
        <end position="196"/>
    </location>
</feature>
<evidence type="ECO:0000313" key="5">
    <source>
        <dbReference type="Proteomes" id="UP000177117"/>
    </source>
</evidence>
<dbReference type="InterPro" id="IPR003593">
    <property type="entry name" value="AAA+_ATPase"/>
</dbReference>
<dbReference type="InterPro" id="IPR000523">
    <property type="entry name" value="Mg_chelatse_chII-like_cat_dom"/>
</dbReference>
<dbReference type="InterPro" id="IPR014721">
    <property type="entry name" value="Ribsml_uS5_D2-typ_fold_subgr"/>
</dbReference>
<gene>
    <name evidence="4" type="ORF">A2650_03290</name>
</gene>
<feature type="domain" description="AAA+ ATPase" evidence="3">
    <location>
        <begin position="213"/>
        <end position="396"/>
    </location>
</feature>
<name>A0A1F8ELP9_9BACT</name>
<dbReference type="GO" id="GO:0005524">
    <property type="term" value="F:ATP binding"/>
    <property type="evidence" value="ECO:0007669"/>
    <property type="project" value="InterPro"/>
</dbReference>
<evidence type="ECO:0000313" key="4">
    <source>
        <dbReference type="EMBL" id="OGN00946.1"/>
    </source>
</evidence>
<proteinExistence type="inferred from homology"/>
<comment type="caution">
    <text evidence="4">The sequence shown here is derived from an EMBL/GenBank/DDBJ whole genome shotgun (WGS) entry which is preliminary data.</text>
</comment>
<evidence type="ECO:0000256" key="1">
    <source>
        <dbReference type="ARBA" id="ARBA00006354"/>
    </source>
</evidence>
<dbReference type="Pfam" id="PF13541">
    <property type="entry name" value="ChlI"/>
    <property type="match status" value="1"/>
</dbReference>
<evidence type="ECO:0000259" key="3">
    <source>
        <dbReference type="SMART" id="SM00382"/>
    </source>
</evidence>
<evidence type="ECO:0000256" key="2">
    <source>
        <dbReference type="SAM" id="MobiDB-lite"/>
    </source>
</evidence>
<dbReference type="Gene3D" id="3.30.230.10">
    <property type="match status" value="1"/>
</dbReference>
<dbReference type="InterPro" id="IPR004482">
    <property type="entry name" value="Mg_chelat-rel"/>
</dbReference>
<dbReference type="SUPFAM" id="SSF52540">
    <property type="entry name" value="P-loop containing nucleoside triphosphate hydrolases"/>
    <property type="match status" value="1"/>
</dbReference>
<dbReference type="Gene3D" id="3.40.50.300">
    <property type="entry name" value="P-loop containing nucleotide triphosphate hydrolases"/>
    <property type="match status" value="1"/>
</dbReference>
<dbReference type="InterPro" id="IPR045006">
    <property type="entry name" value="CHLI-like"/>
</dbReference>
<dbReference type="PANTHER" id="PTHR32039">
    <property type="entry name" value="MAGNESIUM-CHELATASE SUBUNIT CHLI"/>
    <property type="match status" value="1"/>
</dbReference>
<dbReference type="InterPro" id="IPR025158">
    <property type="entry name" value="Mg_chelat-rel_C"/>
</dbReference>
<organism evidence="4 5">
    <name type="scientific">Candidatus Yanofskybacteria bacterium RIFCSPHIGHO2_01_FULL_41_53</name>
    <dbReference type="NCBI Taxonomy" id="1802663"/>
    <lineage>
        <taxon>Bacteria</taxon>
        <taxon>Candidatus Yanofskyibacteriota</taxon>
    </lineage>
</organism>
<dbReference type="InterPro" id="IPR020568">
    <property type="entry name" value="Ribosomal_Su5_D2-typ_SF"/>
</dbReference>
<dbReference type="NCBIfam" id="TIGR00368">
    <property type="entry name" value="YifB family Mg chelatase-like AAA ATPase"/>
    <property type="match status" value="1"/>
</dbReference>
<reference evidence="4 5" key="1">
    <citation type="journal article" date="2016" name="Nat. Commun.">
        <title>Thousands of microbial genomes shed light on interconnected biogeochemical processes in an aquifer system.</title>
        <authorList>
            <person name="Anantharaman K."/>
            <person name="Brown C.T."/>
            <person name="Hug L.A."/>
            <person name="Sharon I."/>
            <person name="Castelle C.J."/>
            <person name="Probst A.J."/>
            <person name="Thomas B.C."/>
            <person name="Singh A."/>
            <person name="Wilkins M.J."/>
            <person name="Karaoz U."/>
            <person name="Brodie E.L."/>
            <person name="Williams K.H."/>
            <person name="Hubbard S.S."/>
            <person name="Banfield J.F."/>
        </authorList>
    </citation>
    <scope>NUCLEOTIDE SEQUENCE [LARGE SCALE GENOMIC DNA]</scope>
</reference>